<dbReference type="Proteomes" id="UP001620626">
    <property type="component" value="Unassembled WGS sequence"/>
</dbReference>
<reference evidence="5 6" key="1">
    <citation type="submission" date="2024-10" db="EMBL/GenBank/DDBJ databases">
        <authorList>
            <person name="Kim D."/>
        </authorList>
    </citation>
    <scope>NUCLEOTIDE SEQUENCE [LARGE SCALE GENOMIC DNA]</scope>
    <source>
        <strain evidence="5">BH-2024</strain>
    </source>
</reference>
<feature type="active site" evidence="2">
    <location>
        <position position="127"/>
    </location>
</feature>
<evidence type="ECO:0000313" key="5">
    <source>
        <dbReference type="EMBL" id="KAL3120662.1"/>
    </source>
</evidence>
<evidence type="ECO:0000256" key="2">
    <source>
        <dbReference type="PIRSR" id="PIRSR640198-1"/>
    </source>
</evidence>
<keyword evidence="6" id="KW-1185">Reference proteome</keyword>
<name>A0ABD2LZI7_9BILA</name>
<dbReference type="Gene3D" id="1.20.190.20">
    <property type="entry name" value="14-3-3 domain"/>
    <property type="match status" value="1"/>
</dbReference>
<sequence length="255" mass="29378">MAFQLIRYGGDRNTAEEQRLNQMREGVYQSHFKYDAFYLDILKPSSIYRKKLSLQMIRRMHRRVYRVTRDAGAFRTINVRVGAHLPVDHRLVALKMGELVDWFNTVEDRLGALELAAQVHYRLIYIHPFRNGNGRCARLFANFECAWRIIPPLSALTIREGLIMATSWGVGANCTSALSIPVMDPSKHSYHDGLDIATKEMKPSNPTRLDLALNFAVFHFEVLKLAEEARQLAQNALSLLTPQMKIDQIWWCFAL</sequence>
<dbReference type="SUPFAM" id="SSF140931">
    <property type="entry name" value="Fic-like"/>
    <property type="match status" value="1"/>
</dbReference>
<feature type="domain" description="Fido" evidence="4">
    <location>
        <begin position="52"/>
        <end position="184"/>
    </location>
</feature>
<keyword evidence="3" id="KW-0547">Nucleotide-binding</keyword>
<dbReference type="InterPro" id="IPR003812">
    <property type="entry name" value="Fido"/>
</dbReference>
<gene>
    <name evidence="5" type="ORF">niasHT_007954</name>
</gene>
<dbReference type="Gene3D" id="1.10.3290.10">
    <property type="entry name" value="Fido-like domain"/>
    <property type="match status" value="1"/>
</dbReference>
<evidence type="ECO:0000256" key="3">
    <source>
        <dbReference type="PIRSR" id="PIRSR640198-2"/>
    </source>
</evidence>
<comment type="similarity">
    <text evidence="1">Belongs to the 14-3-3 family.</text>
</comment>
<dbReference type="InterPro" id="IPR023410">
    <property type="entry name" value="14-3-3_domain"/>
</dbReference>
<organism evidence="5 6">
    <name type="scientific">Heterodera trifolii</name>
    <dbReference type="NCBI Taxonomy" id="157864"/>
    <lineage>
        <taxon>Eukaryota</taxon>
        <taxon>Metazoa</taxon>
        <taxon>Ecdysozoa</taxon>
        <taxon>Nematoda</taxon>
        <taxon>Chromadorea</taxon>
        <taxon>Rhabditida</taxon>
        <taxon>Tylenchina</taxon>
        <taxon>Tylenchomorpha</taxon>
        <taxon>Tylenchoidea</taxon>
        <taxon>Heteroderidae</taxon>
        <taxon>Heteroderinae</taxon>
        <taxon>Heterodera</taxon>
    </lineage>
</organism>
<dbReference type="InterPro" id="IPR036597">
    <property type="entry name" value="Fido-like_dom_sf"/>
</dbReference>
<proteinExistence type="inferred from homology"/>
<dbReference type="AlphaFoldDB" id="A0ABD2LZI7"/>
<evidence type="ECO:0000259" key="4">
    <source>
        <dbReference type="PROSITE" id="PS51459"/>
    </source>
</evidence>
<dbReference type="PROSITE" id="PS51459">
    <property type="entry name" value="FIDO"/>
    <property type="match status" value="1"/>
</dbReference>
<accession>A0ABD2LZI7</accession>
<protein>
    <recommendedName>
        <fullName evidence="4">Fido domain-containing protein</fullName>
    </recommendedName>
</protein>
<dbReference type="Pfam" id="PF02661">
    <property type="entry name" value="Fic"/>
    <property type="match status" value="1"/>
</dbReference>
<dbReference type="PANTHER" id="PTHR13504:SF38">
    <property type="entry name" value="FIDO DOMAIN-CONTAINING PROTEIN"/>
    <property type="match status" value="1"/>
</dbReference>
<dbReference type="SUPFAM" id="SSF48445">
    <property type="entry name" value="14-3-3 protein"/>
    <property type="match status" value="1"/>
</dbReference>
<feature type="binding site" evidence="3">
    <location>
        <begin position="81"/>
        <end position="84"/>
    </location>
    <ligand>
        <name>ATP</name>
        <dbReference type="ChEBI" id="CHEBI:30616"/>
    </ligand>
</feature>
<dbReference type="Pfam" id="PF00244">
    <property type="entry name" value="14-3-3"/>
    <property type="match status" value="1"/>
</dbReference>
<dbReference type="InterPro" id="IPR000308">
    <property type="entry name" value="14-3-3"/>
</dbReference>
<dbReference type="InterPro" id="IPR040198">
    <property type="entry name" value="Fido_containing"/>
</dbReference>
<dbReference type="InterPro" id="IPR036815">
    <property type="entry name" value="14-3-3_dom_sf"/>
</dbReference>
<evidence type="ECO:0000313" key="6">
    <source>
        <dbReference type="Proteomes" id="UP001620626"/>
    </source>
</evidence>
<dbReference type="EMBL" id="JBICBT010000207">
    <property type="protein sequence ID" value="KAL3120662.1"/>
    <property type="molecule type" value="Genomic_DNA"/>
</dbReference>
<keyword evidence="3" id="KW-0067">ATP-binding</keyword>
<evidence type="ECO:0000256" key="1">
    <source>
        <dbReference type="ARBA" id="ARBA00006141"/>
    </source>
</evidence>
<dbReference type="PANTHER" id="PTHR13504">
    <property type="entry name" value="FIDO DOMAIN-CONTAINING PROTEIN DDB_G0283145"/>
    <property type="match status" value="1"/>
</dbReference>
<dbReference type="PRINTS" id="PR00305">
    <property type="entry name" value="1433ZETA"/>
</dbReference>
<comment type="caution">
    <text evidence="5">The sequence shown here is derived from an EMBL/GenBank/DDBJ whole genome shotgun (WGS) entry which is preliminary data.</text>
</comment>